<evidence type="ECO:0000313" key="2">
    <source>
        <dbReference type="EMBL" id="PAT40169.1"/>
    </source>
</evidence>
<proteinExistence type="predicted"/>
<protein>
    <submittedName>
        <fullName evidence="2">Uncharacterized protein</fullName>
    </submittedName>
</protein>
<dbReference type="AlphaFoldDB" id="A0A2A2ARA4"/>
<dbReference type="Proteomes" id="UP000218644">
    <property type="component" value="Unassembled WGS sequence"/>
</dbReference>
<dbReference type="EMBL" id="NSJD01000008">
    <property type="protein sequence ID" value="PAT40169.1"/>
    <property type="molecule type" value="Genomic_DNA"/>
</dbReference>
<organism evidence="2 3">
    <name type="scientific">Vandammella animalimorsus</name>
    <dbReference type="NCBI Taxonomy" id="2029117"/>
    <lineage>
        <taxon>Bacteria</taxon>
        <taxon>Pseudomonadati</taxon>
        <taxon>Pseudomonadota</taxon>
        <taxon>Betaproteobacteria</taxon>
        <taxon>Burkholderiales</taxon>
        <taxon>Comamonadaceae</taxon>
        <taxon>Vandammella</taxon>
    </lineage>
</organism>
<reference evidence="2 3" key="1">
    <citation type="submission" date="2017-08" db="EMBL/GenBank/DDBJ databases">
        <title>WGS of Clinical strains of the CDC Group NO-1 linked to zoonotic infections in humans.</title>
        <authorList>
            <person name="Bernier A.-M."/>
            <person name="Bernard K."/>
        </authorList>
    </citation>
    <scope>NUCLEOTIDE SEQUENCE [LARGE SCALE GENOMIC DNA]</scope>
    <source>
        <strain evidence="2 3">NML79-0751</strain>
    </source>
</reference>
<sequence length="229" mass="25810">MTSNTCSREGQAKFFGSIRTSLIIRLQSLHGVLNHTRVTDHFTSLPLVLDGFVKLRIFNNICRSQEFNITFANFALILAVVNTIKLECPLGNHITARQRAAGIRQFKESLLAIAILTSTPHITRRQEDIEVKHIVRVTSTTITHFDDLTVFLIGIDDIHQRITLTLHRVVRLQQDVTNTTTVDFKLCSRSSSAISNSSLDKRHFSNCSTSEASQSNSHTQRKNVLFHEG</sequence>
<evidence type="ECO:0000313" key="3">
    <source>
        <dbReference type="Proteomes" id="UP000218644"/>
    </source>
</evidence>
<feature type="region of interest" description="Disordered" evidence="1">
    <location>
        <begin position="199"/>
        <end position="229"/>
    </location>
</feature>
<name>A0A2A2ARA4_9BURK</name>
<gene>
    <name evidence="2" type="ORF">CK623_06615</name>
</gene>
<comment type="caution">
    <text evidence="2">The sequence shown here is derived from an EMBL/GenBank/DDBJ whole genome shotgun (WGS) entry which is preliminary data.</text>
</comment>
<evidence type="ECO:0000256" key="1">
    <source>
        <dbReference type="SAM" id="MobiDB-lite"/>
    </source>
</evidence>
<feature type="compositionally biased region" description="Polar residues" evidence="1">
    <location>
        <begin position="205"/>
        <end position="218"/>
    </location>
</feature>
<accession>A0A2A2ARA4</accession>